<dbReference type="InterPro" id="IPR013653">
    <property type="entry name" value="GCN5-like_dom"/>
</dbReference>
<dbReference type="GO" id="GO:0005840">
    <property type="term" value="C:ribosome"/>
    <property type="evidence" value="ECO:0007669"/>
    <property type="project" value="UniProtKB-KW"/>
</dbReference>
<reference evidence="2 3" key="1">
    <citation type="submission" date="2020-07" db="EMBL/GenBank/DDBJ databases">
        <title>Genomic Encyclopedia of Type Strains, Phase IV (KMG-V): Genome sequencing to study the core and pangenomes of soil and plant-associated prokaryotes.</title>
        <authorList>
            <person name="Whitman W."/>
        </authorList>
    </citation>
    <scope>NUCLEOTIDE SEQUENCE [LARGE SCALE GENOMIC DNA]</scope>
    <source>
        <strain evidence="2 3">M8UP22</strain>
    </source>
</reference>
<dbReference type="GO" id="GO:0016747">
    <property type="term" value="F:acyltransferase activity, transferring groups other than amino-acyl groups"/>
    <property type="evidence" value="ECO:0007669"/>
    <property type="project" value="InterPro"/>
</dbReference>
<dbReference type="EMBL" id="JACCCU010000003">
    <property type="protein sequence ID" value="NYF91597.1"/>
    <property type="molecule type" value="Genomic_DNA"/>
</dbReference>
<evidence type="ECO:0000313" key="2">
    <source>
        <dbReference type="EMBL" id="NYF91597.1"/>
    </source>
</evidence>
<accession>A0A852VIR7</accession>
<organism evidence="2 3">
    <name type="scientific">Tunturiibacter lichenicola</name>
    <dbReference type="NCBI Taxonomy" id="2051959"/>
    <lineage>
        <taxon>Bacteria</taxon>
        <taxon>Pseudomonadati</taxon>
        <taxon>Acidobacteriota</taxon>
        <taxon>Terriglobia</taxon>
        <taxon>Terriglobales</taxon>
        <taxon>Acidobacteriaceae</taxon>
        <taxon>Tunturiibacter</taxon>
    </lineage>
</organism>
<dbReference type="Gene3D" id="3.40.630.30">
    <property type="match status" value="1"/>
</dbReference>
<dbReference type="SUPFAM" id="SSF55729">
    <property type="entry name" value="Acyl-CoA N-acyltransferases (Nat)"/>
    <property type="match status" value="1"/>
</dbReference>
<dbReference type="PROSITE" id="PS51186">
    <property type="entry name" value="GNAT"/>
    <property type="match status" value="1"/>
</dbReference>
<evidence type="ECO:0000313" key="3">
    <source>
        <dbReference type="Proteomes" id="UP000564385"/>
    </source>
</evidence>
<dbReference type="Pfam" id="PF08445">
    <property type="entry name" value="FR47"/>
    <property type="match status" value="1"/>
</dbReference>
<comment type="caution">
    <text evidence="2">The sequence shown here is derived from an EMBL/GenBank/DDBJ whole genome shotgun (WGS) entry which is preliminary data.</text>
</comment>
<evidence type="ECO:0000259" key="1">
    <source>
        <dbReference type="PROSITE" id="PS51186"/>
    </source>
</evidence>
<proteinExistence type="predicted"/>
<sequence>MSDSALHPFGDALLDNPIWNSLTTSHAHLAVGSHIGQGLARRYPAEVGPLSAFQEPTPAAYADLAAIVPEGDVAVLFLEDQPEIPAGWQLLRGGTLVQMVCPSIPEQPPLDDTIVLMEAADIPEMVALADLTEPGPFRHDTAKLGGFLGIRVDGRLAAMAGQRLSPTGFAEVSAVCTHSSFCGRGCAQALVAAVTRNIRAEGRTPFLTSLEANTGAVRIYRQVGFVVRRTFQLAVIKPPSPGIKRVSRISTLR</sequence>
<protein>
    <submittedName>
        <fullName evidence="2">Ribosomal protein S18 acetylase RimI-like enzyme</fullName>
    </submittedName>
</protein>
<dbReference type="InterPro" id="IPR016181">
    <property type="entry name" value="Acyl_CoA_acyltransferase"/>
</dbReference>
<name>A0A852VIR7_9BACT</name>
<feature type="domain" description="N-acetyltransferase" evidence="1">
    <location>
        <begin position="112"/>
        <end position="253"/>
    </location>
</feature>
<dbReference type="AlphaFoldDB" id="A0A852VIR7"/>
<gene>
    <name evidence="2" type="ORF">HDF08_003716</name>
</gene>
<dbReference type="InterPro" id="IPR000182">
    <property type="entry name" value="GNAT_dom"/>
</dbReference>
<dbReference type="Proteomes" id="UP000564385">
    <property type="component" value="Unassembled WGS sequence"/>
</dbReference>